<dbReference type="EMBL" id="JAVIIQ010000004">
    <property type="protein sequence ID" value="MDX8531958.1"/>
    <property type="molecule type" value="Genomic_DNA"/>
</dbReference>
<dbReference type="InterPro" id="IPR009780">
    <property type="entry name" value="DUF1344"/>
</dbReference>
<feature type="chain" id="PRO_5045098115" evidence="1">
    <location>
        <begin position="23"/>
        <end position="84"/>
    </location>
</feature>
<organism evidence="2 3">
    <name type="scientific">Mesorhizobium vachelliae</name>
    <dbReference type="NCBI Taxonomy" id="3072309"/>
    <lineage>
        <taxon>Bacteria</taxon>
        <taxon>Pseudomonadati</taxon>
        <taxon>Pseudomonadota</taxon>
        <taxon>Alphaproteobacteria</taxon>
        <taxon>Hyphomicrobiales</taxon>
        <taxon>Phyllobacteriaceae</taxon>
        <taxon>Mesorhizobium</taxon>
    </lineage>
</organism>
<sequence>MKKSVIAVAAIAALASATGAYAKAASGTIASVDKKGDSFTLSDGKTFALPENIEVETLKVGEKVTVTYSAKAGKLMVSAVQPAK</sequence>
<keyword evidence="1" id="KW-0732">Signal</keyword>
<name>A0ABU5A6S9_9HYPH</name>
<accession>A0ABU5A6S9</accession>
<comment type="caution">
    <text evidence="2">The sequence shown here is derived from an EMBL/GenBank/DDBJ whole genome shotgun (WGS) entry which is preliminary data.</text>
</comment>
<gene>
    <name evidence="2" type="ORF">RFM42_13250</name>
</gene>
<reference evidence="2 3" key="1">
    <citation type="submission" date="2023-08" db="EMBL/GenBank/DDBJ databases">
        <title>Implementing the SeqCode for naming new Mesorhizobium species isolated from Vachellia karroo root nodules.</title>
        <authorList>
            <person name="Van Lill M."/>
        </authorList>
    </citation>
    <scope>NUCLEOTIDE SEQUENCE [LARGE SCALE GENOMIC DNA]</scope>
    <source>
        <strain evidence="2 3">VK25D</strain>
    </source>
</reference>
<keyword evidence="3" id="KW-1185">Reference proteome</keyword>
<dbReference type="Pfam" id="PF07076">
    <property type="entry name" value="DUF1344"/>
    <property type="match status" value="1"/>
</dbReference>
<protein>
    <submittedName>
        <fullName evidence="2">DUF1344 domain-containing protein</fullName>
    </submittedName>
</protein>
<evidence type="ECO:0000313" key="2">
    <source>
        <dbReference type="EMBL" id="MDX8531958.1"/>
    </source>
</evidence>
<evidence type="ECO:0000256" key="1">
    <source>
        <dbReference type="SAM" id="SignalP"/>
    </source>
</evidence>
<evidence type="ECO:0000313" key="3">
    <source>
        <dbReference type="Proteomes" id="UP001285154"/>
    </source>
</evidence>
<dbReference type="RefSeq" id="WP_320247797.1">
    <property type="nucleotide sequence ID" value="NZ_JAVIIQ010000004.1"/>
</dbReference>
<proteinExistence type="predicted"/>
<dbReference type="Proteomes" id="UP001285154">
    <property type="component" value="Unassembled WGS sequence"/>
</dbReference>
<feature type="signal peptide" evidence="1">
    <location>
        <begin position="1"/>
        <end position="22"/>
    </location>
</feature>